<evidence type="ECO:0000313" key="5">
    <source>
        <dbReference type="Proteomes" id="UP001178507"/>
    </source>
</evidence>
<dbReference type="InterPro" id="IPR020568">
    <property type="entry name" value="Ribosomal_Su5_D2-typ_SF"/>
</dbReference>
<dbReference type="GO" id="GO:0003735">
    <property type="term" value="F:structural constituent of ribosome"/>
    <property type="evidence" value="ECO:0007669"/>
    <property type="project" value="UniProtKB-UniRule"/>
</dbReference>
<dbReference type="EMBL" id="CAUJNA010000793">
    <property type="protein sequence ID" value="CAJ1381270.1"/>
    <property type="molecule type" value="Genomic_DNA"/>
</dbReference>
<feature type="region of interest" description="Disordered" evidence="2">
    <location>
        <begin position="799"/>
        <end position="820"/>
    </location>
</feature>
<feature type="region of interest" description="Disordered" evidence="2">
    <location>
        <begin position="84"/>
        <end position="103"/>
    </location>
</feature>
<dbReference type="SUPFAM" id="SSF54211">
    <property type="entry name" value="Ribosomal protein S5 domain 2-like"/>
    <property type="match status" value="1"/>
</dbReference>
<dbReference type="PANTHER" id="PTHR48277">
    <property type="entry name" value="MITOCHONDRIAL RIBOSOMAL PROTEIN S5"/>
    <property type="match status" value="1"/>
</dbReference>
<comment type="caution">
    <text evidence="4">The sequence shown here is derived from an EMBL/GenBank/DDBJ whole genome shotgun (WGS) entry which is preliminary data.</text>
</comment>
<evidence type="ECO:0000256" key="1">
    <source>
        <dbReference type="PROSITE-ProRule" id="PRU00268"/>
    </source>
</evidence>
<reference evidence="4" key="1">
    <citation type="submission" date="2023-08" db="EMBL/GenBank/DDBJ databases">
        <authorList>
            <person name="Chen Y."/>
            <person name="Shah S."/>
            <person name="Dougan E. K."/>
            <person name="Thang M."/>
            <person name="Chan C."/>
        </authorList>
    </citation>
    <scope>NUCLEOTIDE SEQUENCE</scope>
</reference>
<dbReference type="GO" id="GO:1990904">
    <property type="term" value="C:ribonucleoprotein complex"/>
    <property type="evidence" value="ECO:0007669"/>
    <property type="project" value="UniProtKB-UniRule"/>
</dbReference>
<dbReference type="Proteomes" id="UP001178507">
    <property type="component" value="Unassembled WGS sequence"/>
</dbReference>
<keyword evidence="1" id="KW-0687">Ribonucleoprotein</keyword>
<feature type="domain" description="S5 DRBM" evidence="3">
    <location>
        <begin position="571"/>
        <end position="634"/>
    </location>
</feature>
<dbReference type="PROSITE" id="PS50881">
    <property type="entry name" value="S5_DSRBD"/>
    <property type="match status" value="1"/>
</dbReference>
<dbReference type="GO" id="GO:0006412">
    <property type="term" value="P:translation"/>
    <property type="evidence" value="ECO:0007669"/>
    <property type="project" value="InterPro"/>
</dbReference>
<gene>
    <name evidence="4" type="ORF">EVOR1521_LOCUS9009</name>
</gene>
<dbReference type="SUPFAM" id="SSF54768">
    <property type="entry name" value="dsRNA-binding domain-like"/>
    <property type="match status" value="1"/>
</dbReference>
<dbReference type="AlphaFoldDB" id="A0AA36MQ65"/>
<name>A0AA36MQ65_9DINO</name>
<dbReference type="PANTHER" id="PTHR48277:SF1">
    <property type="entry name" value="MITOCHONDRIAL RIBOSOMAL PROTEIN S5"/>
    <property type="match status" value="1"/>
</dbReference>
<dbReference type="GO" id="GO:0005840">
    <property type="term" value="C:ribosome"/>
    <property type="evidence" value="ECO:0007669"/>
    <property type="project" value="UniProtKB-KW"/>
</dbReference>
<dbReference type="InterPro" id="IPR000851">
    <property type="entry name" value="Ribosomal_uS5"/>
</dbReference>
<sequence>MVLLLRAPLSRLPRWAWIARRHLHKGYVGTTLEKLSLPRHHWLKEVEQAPEKSTVRRMKDRYLRELGSVHQELSGLFRDEKKARGAIEEHSEAERQKLSSMHEQRELKNEALRVYRLLRPDAPPFFEEDAMLSMKAKMNRIAKDEDDQAGIVKAEKFGDPFKAYLPVVNQKAFLLALESVTASLAQDLETLCVLANPDEQLPDADDPLRFKKLVDILFGIFQLEKDPGKVDAFMDRNWAMLQHLLPEEIVHMDPSGAHVARWLKGHLERVILNQQRYEEADQKIFLHKNQSQEAMYNFAEDFAYDDDPMPGFLADERNLDFPLEKAKEYMQLFLNMLSSSARARDVSDNIAPGAFAAKEDAETVAEQFQDFVWDLEDIGLRNWLKMDLRELESHLPKDVLAPLVYGQETEESDALSLTKDDVEVAKLMLKCAARGKADLLDFEAVDPYKLLHGVPARAVDEELQSLPVHPVLDDHGLERLVSDHCQSLGRPPKDWEQSQEDWLSGSATVSEIYQKELDFYRTAGPVEWTLGGEMGDTWKWRQPPNTFWDERRKVYIQEQKGVDPNLQLKELRQHMLAITRMRSMCSVGRVSYFRGIVVVGNGRGVYGFGIGFGNTPKECRSDATLRALQNLDYIDYDPGRMLCTPCKGQEYKHTMALIPRPIGRGIKANKKFLPLLYILGLDNVKVKFMHQKLFTRVRAIKRCLEQVMSRRTLANMTGKRYALLVAPGDHWVHWPDRWFDVTSEPYKAADRYRKYIRRHALHFKKRGAKIPIPEDVQPGWSKKSWAKWNNPLERWIQRRREFYEPPPPPKKQEKQAGAAA</sequence>
<evidence type="ECO:0000259" key="3">
    <source>
        <dbReference type="PROSITE" id="PS50881"/>
    </source>
</evidence>
<organism evidence="4 5">
    <name type="scientific">Effrenium voratum</name>
    <dbReference type="NCBI Taxonomy" id="2562239"/>
    <lineage>
        <taxon>Eukaryota</taxon>
        <taxon>Sar</taxon>
        <taxon>Alveolata</taxon>
        <taxon>Dinophyceae</taxon>
        <taxon>Suessiales</taxon>
        <taxon>Symbiodiniaceae</taxon>
        <taxon>Effrenium</taxon>
    </lineage>
</organism>
<dbReference type="Gene3D" id="3.30.160.20">
    <property type="match status" value="1"/>
</dbReference>
<proteinExistence type="predicted"/>
<evidence type="ECO:0000313" key="4">
    <source>
        <dbReference type="EMBL" id="CAJ1381270.1"/>
    </source>
</evidence>
<dbReference type="InterPro" id="IPR013810">
    <property type="entry name" value="Ribosomal_uS5_N"/>
</dbReference>
<dbReference type="GO" id="GO:0003723">
    <property type="term" value="F:RNA binding"/>
    <property type="evidence" value="ECO:0007669"/>
    <property type="project" value="InterPro"/>
</dbReference>
<keyword evidence="1" id="KW-0689">Ribosomal protein</keyword>
<protein>
    <recommendedName>
        <fullName evidence="3">S5 DRBM domain-containing protein</fullName>
    </recommendedName>
</protein>
<evidence type="ECO:0000256" key="2">
    <source>
        <dbReference type="SAM" id="MobiDB-lite"/>
    </source>
</evidence>
<keyword evidence="5" id="KW-1185">Reference proteome</keyword>
<accession>A0AA36MQ65</accession>
<dbReference type="Pfam" id="PF00333">
    <property type="entry name" value="Ribosomal_S5"/>
    <property type="match status" value="1"/>
</dbReference>